<feature type="coiled-coil region" evidence="1">
    <location>
        <begin position="42"/>
        <end position="79"/>
    </location>
</feature>
<dbReference type="EMBL" id="PEYE01000026">
    <property type="protein sequence ID" value="PIS38884.1"/>
    <property type="molecule type" value="Genomic_DNA"/>
</dbReference>
<comment type="caution">
    <text evidence="2">The sequence shown here is derived from an EMBL/GenBank/DDBJ whole genome shotgun (WGS) entry which is preliminary data.</text>
</comment>
<gene>
    <name evidence="2" type="ORF">COT34_01430</name>
</gene>
<keyword evidence="1" id="KW-0175">Coiled coil</keyword>
<dbReference type="AlphaFoldDB" id="A0A2M6T127"/>
<evidence type="ECO:0000256" key="1">
    <source>
        <dbReference type="SAM" id="Coils"/>
    </source>
</evidence>
<protein>
    <submittedName>
        <fullName evidence="2">Uncharacterized protein</fullName>
    </submittedName>
</protein>
<evidence type="ECO:0000313" key="3">
    <source>
        <dbReference type="Proteomes" id="UP000229390"/>
    </source>
</evidence>
<reference evidence="3" key="1">
    <citation type="submission" date="2017-09" db="EMBL/GenBank/DDBJ databases">
        <title>Depth-based differentiation of microbial function through sediment-hosted aquifers and enrichment of novel symbionts in the deep terrestrial subsurface.</title>
        <authorList>
            <person name="Probst A.J."/>
            <person name="Ladd B."/>
            <person name="Jarett J.K."/>
            <person name="Geller-Mcgrath D.E."/>
            <person name="Sieber C.M.K."/>
            <person name="Emerson J.B."/>
            <person name="Anantharaman K."/>
            <person name="Thomas B.C."/>
            <person name="Malmstrom R."/>
            <person name="Stieglmeier M."/>
            <person name="Klingl A."/>
            <person name="Woyke T."/>
            <person name="Ryan C.M."/>
            <person name="Banfield J.F."/>
        </authorList>
    </citation>
    <scope>NUCLEOTIDE SEQUENCE [LARGE SCALE GENOMIC DNA]</scope>
</reference>
<accession>A0A2M6T127</accession>
<evidence type="ECO:0000313" key="2">
    <source>
        <dbReference type="EMBL" id="PIS38884.1"/>
    </source>
</evidence>
<sequence length="188" mass="20877">MKISPKTKIFLVLGIFLGLFLALIILLILPFFGQIQENSKTLISQKNKLVSLRQEMKNLEEEEAIYRQKQEGLEKINRLFISAEMPINFITFLENNAAEEQLTINISPAGFQKAGTDSWSSLAFQVNLTGNSASSLRFIEKLENSPYLVEITNLNLSRSSALPVSPEIAFPVGASPVSASLSLRVFAK</sequence>
<dbReference type="Gene3D" id="3.30.70.60">
    <property type="match status" value="1"/>
</dbReference>
<name>A0A2M6T127_9BACT</name>
<dbReference type="InterPro" id="IPR014717">
    <property type="entry name" value="Transl_elong_EF1B/ribsomal_bS6"/>
</dbReference>
<proteinExistence type="predicted"/>
<organism evidence="2 3">
    <name type="scientific">Candidatus Nealsonbacteria bacterium CG08_land_8_20_14_0_20_43_11</name>
    <dbReference type="NCBI Taxonomy" id="1974706"/>
    <lineage>
        <taxon>Bacteria</taxon>
        <taxon>Candidatus Nealsoniibacteriota</taxon>
    </lineage>
</organism>
<dbReference type="Proteomes" id="UP000229390">
    <property type="component" value="Unassembled WGS sequence"/>
</dbReference>